<keyword evidence="6" id="KW-1185">Reference proteome</keyword>
<dbReference type="EMBL" id="CP073910">
    <property type="protein sequence ID" value="QUT06844.1"/>
    <property type="molecule type" value="Genomic_DNA"/>
</dbReference>
<dbReference type="InterPro" id="IPR036188">
    <property type="entry name" value="FAD/NAD-bd_sf"/>
</dbReference>
<dbReference type="PANTHER" id="PTHR43098">
    <property type="entry name" value="L-ORNITHINE N(5)-MONOOXYGENASE-RELATED"/>
    <property type="match status" value="1"/>
</dbReference>
<dbReference type="SUPFAM" id="SSF51905">
    <property type="entry name" value="FAD/NAD(P)-binding domain"/>
    <property type="match status" value="1"/>
</dbReference>
<proteinExistence type="predicted"/>
<keyword evidence="1" id="KW-0285">Flavoprotein</keyword>
<evidence type="ECO:0000313" key="6">
    <source>
        <dbReference type="Proteomes" id="UP000681425"/>
    </source>
</evidence>
<evidence type="ECO:0000256" key="3">
    <source>
        <dbReference type="ARBA" id="ARBA00022857"/>
    </source>
</evidence>
<dbReference type="Proteomes" id="UP000681425">
    <property type="component" value="Chromosome"/>
</dbReference>
<accession>A0A975K9I5</accession>
<dbReference type="GO" id="GO:0016491">
    <property type="term" value="F:oxidoreductase activity"/>
    <property type="evidence" value="ECO:0007669"/>
    <property type="project" value="UniProtKB-KW"/>
</dbReference>
<protein>
    <recommendedName>
        <fullName evidence="7">Cyclohexanone monooxygenase</fullName>
    </recommendedName>
</protein>
<evidence type="ECO:0000256" key="4">
    <source>
        <dbReference type="ARBA" id="ARBA00023002"/>
    </source>
</evidence>
<evidence type="ECO:0000313" key="5">
    <source>
        <dbReference type="EMBL" id="QUT06844.1"/>
    </source>
</evidence>
<dbReference type="PANTHER" id="PTHR43098:SF5">
    <property type="entry name" value="DUAL-FUNCTIONAL MONOOXYGENASE_METHYLTRANSFERASE PSOF"/>
    <property type="match status" value="1"/>
</dbReference>
<keyword evidence="3" id="KW-0521">NADP</keyword>
<evidence type="ECO:0000256" key="2">
    <source>
        <dbReference type="ARBA" id="ARBA00022827"/>
    </source>
</evidence>
<keyword evidence="4" id="KW-0560">Oxidoreductase</keyword>
<keyword evidence="2" id="KW-0274">FAD</keyword>
<organism evidence="5 6">
    <name type="scientific">Sphingobium phenoxybenzoativorans</name>
    <dbReference type="NCBI Taxonomy" id="1592790"/>
    <lineage>
        <taxon>Bacteria</taxon>
        <taxon>Pseudomonadati</taxon>
        <taxon>Pseudomonadota</taxon>
        <taxon>Alphaproteobacteria</taxon>
        <taxon>Sphingomonadales</taxon>
        <taxon>Sphingomonadaceae</taxon>
        <taxon>Sphingobium</taxon>
    </lineage>
</organism>
<dbReference type="KEGG" id="spph:KFK14_05230"/>
<sequence>MLNSKITSEEMETIKQSYTEIFEKCNNSQTGHQYRTVKQSTIEVPAEQRKEFWEKLYAEPGYAIWIGNYKDVLLDKQANNLISEFIAGKIRERVTDPDTAEKLIPKNHGFGLKRLPLEDNYYELYNRDNVHLVDIKSNPITRVTATGIDTVEAAYDLDVIVYATGFDAVTGSLLRMDIVGKNGVKLKDVWSDGPQTYLGLQVRGFPNFFTVLGPHNGATFCNIPRCAESQINWLTDMFRFIRDNDVQVVEPSLEAQENWTELVYETAAKTLFPQVNSWFNGDNSNVSGRKRTFLLWAGGNLSYRDKCNQVRDDGYEGFLMGYRRAK</sequence>
<dbReference type="AlphaFoldDB" id="A0A975K9I5"/>
<gene>
    <name evidence="5" type="ORF">KFK14_05230</name>
</gene>
<dbReference type="Gene3D" id="3.50.50.60">
    <property type="entry name" value="FAD/NAD(P)-binding domain"/>
    <property type="match status" value="1"/>
</dbReference>
<evidence type="ECO:0000256" key="1">
    <source>
        <dbReference type="ARBA" id="ARBA00022630"/>
    </source>
</evidence>
<evidence type="ECO:0008006" key="7">
    <source>
        <dbReference type="Google" id="ProtNLM"/>
    </source>
</evidence>
<reference evidence="5" key="1">
    <citation type="submission" date="2021-04" db="EMBL/GenBank/DDBJ databases">
        <title>Isolation of p-tert-butylphenol degrading bacteria Sphingobium phenoxybenzoativorans Tas13 from active sludge.</title>
        <authorList>
            <person name="Li Y."/>
        </authorList>
    </citation>
    <scope>NUCLEOTIDE SEQUENCE</scope>
    <source>
        <strain evidence="5">Tas13</strain>
    </source>
</reference>
<name>A0A975K9I5_9SPHN</name>
<dbReference type="InterPro" id="IPR050775">
    <property type="entry name" value="FAD-binding_Monooxygenases"/>
</dbReference>
<dbReference type="RefSeq" id="WP_212610134.1">
    <property type="nucleotide sequence ID" value="NZ_CP073910.1"/>
</dbReference>